<dbReference type="Gene3D" id="3.40.50.300">
    <property type="entry name" value="P-loop containing nucleotide triphosphate hydrolases"/>
    <property type="match status" value="2"/>
</dbReference>
<evidence type="ECO:0000256" key="5">
    <source>
        <dbReference type="ARBA" id="ARBA00022741"/>
    </source>
</evidence>
<dbReference type="PROSITE" id="PS51712">
    <property type="entry name" value="G_ENGA"/>
    <property type="match status" value="1"/>
</dbReference>
<evidence type="ECO:0000256" key="8">
    <source>
        <dbReference type="HAMAP-Rule" id="MF_00195"/>
    </source>
</evidence>
<dbReference type="GO" id="GO:0042254">
    <property type="term" value="P:ribosome biogenesis"/>
    <property type="evidence" value="ECO:0007669"/>
    <property type="project" value="UniProtKB-KW"/>
</dbReference>
<feature type="binding site" evidence="8">
    <location>
        <begin position="183"/>
        <end position="190"/>
    </location>
    <ligand>
        <name>GTP</name>
        <dbReference type="ChEBI" id="CHEBI:37565"/>
        <label>2</label>
    </ligand>
</feature>
<organism evidence="12 13">
    <name type="scientific">Candidatus Uzinura diaspidicola str. ASNER</name>
    <dbReference type="NCBI Taxonomy" id="1133592"/>
    <lineage>
        <taxon>Bacteria</taxon>
        <taxon>Pseudomonadati</taxon>
        <taxon>Bacteroidota</taxon>
        <taxon>Flavobacteriia</taxon>
        <taxon>Flavobacteriales</taxon>
        <taxon>Candidatus Uzinura</taxon>
    </lineage>
</organism>
<dbReference type="CDD" id="cd01894">
    <property type="entry name" value="EngA1"/>
    <property type="match status" value="1"/>
</dbReference>
<evidence type="ECO:0000256" key="6">
    <source>
        <dbReference type="ARBA" id="ARBA00023134"/>
    </source>
</evidence>
<dbReference type="InterPro" id="IPR031166">
    <property type="entry name" value="G_ENGA"/>
</dbReference>
<dbReference type="GO" id="GO:0043022">
    <property type="term" value="F:ribosome binding"/>
    <property type="evidence" value="ECO:0007669"/>
    <property type="project" value="TreeGrafter"/>
</dbReference>
<dbReference type="PRINTS" id="PR00326">
    <property type="entry name" value="GTP1OBG"/>
</dbReference>
<dbReference type="Proteomes" id="UP000011174">
    <property type="component" value="Chromosome"/>
</dbReference>
<evidence type="ECO:0000256" key="10">
    <source>
        <dbReference type="RuleBase" id="RU004481"/>
    </source>
</evidence>
<feature type="binding site" evidence="8">
    <location>
        <begin position="120"/>
        <end position="123"/>
    </location>
    <ligand>
        <name>GTP</name>
        <dbReference type="ChEBI" id="CHEBI:37565"/>
        <label>1</label>
    </ligand>
</feature>
<dbReference type="CDD" id="cd01895">
    <property type="entry name" value="EngA2"/>
    <property type="match status" value="1"/>
</dbReference>
<dbReference type="KEGG" id="udi:ASNER_075"/>
<evidence type="ECO:0000313" key="12">
    <source>
        <dbReference type="EMBL" id="AGC66849.1"/>
    </source>
</evidence>
<dbReference type="Pfam" id="PF14714">
    <property type="entry name" value="KH_dom-like"/>
    <property type="match status" value="1"/>
</dbReference>
<comment type="subunit">
    <text evidence="8">Associates with the 50S ribosomal subunit.</text>
</comment>
<dbReference type="NCBIfam" id="TIGR00231">
    <property type="entry name" value="small_GTP"/>
    <property type="match status" value="2"/>
</dbReference>
<gene>
    <name evidence="12" type="primary">engA</name>
    <name evidence="8" type="synonym">der</name>
    <name evidence="12" type="ORF">ASNER_075</name>
</gene>
<comment type="similarity">
    <text evidence="1 8 9 10">Belongs to the TRAFAC class TrmE-Era-EngA-EngB-Septin-like GTPase superfamily. EngA (Der) GTPase family.</text>
</comment>
<dbReference type="PANTHER" id="PTHR43834">
    <property type="entry name" value="GTPASE DER"/>
    <property type="match status" value="1"/>
</dbReference>
<feature type="binding site" evidence="8">
    <location>
        <begin position="295"/>
        <end position="298"/>
    </location>
    <ligand>
        <name>GTP</name>
        <dbReference type="ChEBI" id="CHEBI:37565"/>
        <label>2</label>
    </ligand>
</feature>
<evidence type="ECO:0000256" key="1">
    <source>
        <dbReference type="ARBA" id="ARBA00008279"/>
    </source>
</evidence>
<dbReference type="AlphaFoldDB" id="L7VJH4"/>
<dbReference type="InterPro" id="IPR015946">
    <property type="entry name" value="KH_dom-like_a/b"/>
</dbReference>
<evidence type="ECO:0000256" key="9">
    <source>
        <dbReference type="PROSITE-ProRule" id="PRU01049"/>
    </source>
</evidence>
<dbReference type="InterPro" id="IPR032859">
    <property type="entry name" value="KH_dom-like"/>
</dbReference>
<proteinExistence type="inferred from homology"/>
<evidence type="ECO:0000256" key="7">
    <source>
        <dbReference type="ARBA" id="ARBA00032345"/>
    </source>
</evidence>
<protein>
    <recommendedName>
        <fullName evidence="2 8">GTPase Der</fullName>
    </recommendedName>
    <alternativeName>
        <fullName evidence="7 8">GTP-binding protein EngA</fullName>
    </alternativeName>
</protein>
<comment type="function">
    <text evidence="8 10">GTPase that plays an essential role in the late steps of ribosome biogenesis.</text>
</comment>
<dbReference type="EMBL" id="CP003263">
    <property type="protein sequence ID" value="AGC66849.1"/>
    <property type="molecule type" value="Genomic_DNA"/>
</dbReference>
<reference evidence="12 13" key="1">
    <citation type="journal article" date="2013" name="Environ. Microbiol.">
        <title>The nutrient supplying capabilities of Uzinura, an endosymbiont of armoured scale insects.</title>
        <authorList>
            <person name="Sabree Z.L."/>
            <person name="Huang C.Y."/>
            <person name="Okusu A."/>
            <person name="Moran N.A."/>
            <person name="Normark B.B."/>
        </authorList>
    </citation>
    <scope>NUCLEOTIDE SEQUENCE [LARGE SCALE GENOMIC DNA]</scope>
    <source>
        <strain evidence="12 13">ASNER</strain>
    </source>
</reference>
<dbReference type="STRING" id="1133592.ASNER_075"/>
<dbReference type="OrthoDB" id="9805918at2"/>
<sequence>MQQAIVAIVGRPNVGKSTFFNRLVGRTEAIVDSVSGITRDRHYGLSEWNSHIFTVIDTGGYVVGNDSFFYQSIRNQIESAIIAADIIFFMVDAFIGPIKEDYQVGEFLRKFQKPIMLITNKVDNTKILLNSVDFYRLGFNKYYCLSANNGSGSGEILDDLVKLLPTISKKEYTKNIPTIAIVGRPNAGKSTLLNTFLREERHIVTDMPCTTRDALKVYYSLFGLEFILVDTAGIRKISKINENIEYYSVMRTISSIKYADVCLLIVDAEIGWQSQDMNIYHLIYKNSKGVVIVINKWDKIEKNHSSLKEYEKKILANIAYLNDVPIIFISALMKKRILKILEISLKVFRNRRKKIKTSHLNNIMLPILKSNPPSAVKGRYITIKYCTQLPSSTPQFAFFSNMPKYIKSSYKKYIESQLRRNFDFKGVPIRIFFK</sequence>
<dbReference type="InterPro" id="IPR006073">
    <property type="entry name" value="GTP-bd"/>
</dbReference>
<dbReference type="Gene3D" id="3.30.300.20">
    <property type="match status" value="1"/>
</dbReference>
<evidence type="ECO:0000259" key="11">
    <source>
        <dbReference type="PROSITE" id="PS51712"/>
    </source>
</evidence>
<feature type="binding site" evidence="8">
    <location>
        <begin position="57"/>
        <end position="61"/>
    </location>
    <ligand>
        <name>GTP</name>
        <dbReference type="ChEBI" id="CHEBI:37565"/>
        <label>1</label>
    </ligand>
</feature>
<dbReference type="InterPro" id="IPR005225">
    <property type="entry name" value="Small_GTP-bd"/>
</dbReference>
<feature type="binding site" evidence="8">
    <location>
        <begin position="10"/>
        <end position="17"/>
    </location>
    <ligand>
        <name>GTP</name>
        <dbReference type="ChEBI" id="CHEBI:37565"/>
        <label>1</label>
    </ligand>
</feature>
<accession>L7VJH4</accession>
<feature type="domain" description="EngA-type G" evidence="11">
    <location>
        <begin position="177"/>
        <end position="352"/>
    </location>
</feature>
<dbReference type="GO" id="GO:0005525">
    <property type="term" value="F:GTP binding"/>
    <property type="evidence" value="ECO:0007669"/>
    <property type="project" value="UniProtKB-UniRule"/>
</dbReference>
<keyword evidence="13" id="KW-1185">Reference proteome</keyword>
<evidence type="ECO:0000256" key="4">
    <source>
        <dbReference type="ARBA" id="ARBA00022737"/>
    </source>
</evidence>
<evidence type="ECO:0000256" key="3">
    <source>
        <dbReference type="ARBA" id="ARBA00022517"/>
    </source>
</evidence>
<keyword evidence="6 8" id="KW-0342">GTP-binding</keyword>
<keyword evidence="3 8" id="KW-0690">Ribosome biogenesis</keyword>
<name>L7VJH4_9FLAO</name>
<dbReference type="PATRIC" id="fig|1133592.3.peg.68"/>
<feature type="binding site" evidence="8">
    <location>
        <begin position="230"/>
        <end position="234"/>
    </location>
    <ligand>
        <name>GTP</name>
        <dbReference type="ChEBI" id="CHEBI:37565"/>
        <label>2</label>
    </ligand>
</feature>
<dbReference type="HAMAP" id="MF_00195">
    <property type="entry name" value="GTPase_Der"/>
    <property type="match status" value="1"/>
</dbReference>
<evidence type="ECO:0000313" key="13">
    <source>
        <dbReference type="Proteomes" id="UP000011174"/>
    </source>
</evidence>
<dbReference type="InterPro" id="IPR016484">
    <property type="entry name" value="GTPase_Der"/>
</dbReference>
<dbReference type="HOGENOM" id="CLU_016077_6_2_10"/>
<keyword evidence="5 8" id="KW-0547">Nucleotide-binding</keyword>
<dbReference type="PANTHER" id="PTHR43834:SF6">
    <property type="entry name" value="GTPASE DER"/>
    <property type="match status" value="1"/>
</dbReference>
<dbReference type="Pfam" id="PF01926">
    <property type="entry name" value="MMR_HSR1"/>
    <property type="match status" value="2"/>
</dbReference>
<evidence type="ECO:0000256" key="2">
    <source>
        <dbReference type="ARBA" id="ARBA00020953"/>
    </source>
</evidence>
<dbReference type="SUPFAM" id="SSF52540">
    <property type="entry name" value="P-loop containing nucleoside triphosphate hydrolases"/>
    <property type="match status" value="2"/>
</dbReference>
<dbReference type="NCBIfam" id="TIGR03594">
    <property type="entry name" value="GTPase_EngA"/>
    <property type="match status" value="1"/>
</dbReference>
<dbReference type="FunFam" id="3.30.300.20:FF:000004">
    <property type="entry name" value="GTPase Der"/>
    <property type="match status" value="1"/>
</dbReference>
<dbReference type="InterPro" id="IPR027417">
    <property type="entry name" value="P-loop_NTPase"/>
</dbReference>
<dbReference type="FunFam" id="3.40.50.300:FF:000040">
    <property type="entry name" value="GTPase Der"/>
    <property type="match status" value="1"/>
</dbReference>
<keyword evidence="4 10" id="KW-0677">Repeat</keyword>
<dbReference type="PIRSF" id="PIRSF006485">
    <property type="entry name" value="GTP-binding_EngA"/>
    <property type="match status" value="1"/>
</dbReference>